<reference evidence="2 3" key="1">
    <citation type="submission" date="2020-02" db="EMBL/GenBank/DDBJ databases">
        <title>A chromosome-scale genome assembly of the black bullhead catfish (Ameiurus melas).</title>
        <authorList>
            <person name="Wen M."/>
            <person name="Zham M."/>
            <person name="Cabau C."/>
            <person name="Klopp C."/>
            <person name="Donnadieu C."/>
            <person name="Roques C."/>
            <person name="Bouchez O."/>
            <person name="Lampietro C."/>
            <person name="Jouanno E."/>
            <person name="Herpin A."/>
            <person name="Louis A."/>
            <person name="Berthelot C."/>
            <person name="Parey E."/>
            <person name="Roest-Crollius H."/>
            <person name="Braasch I."/>
            <person name="Postlethwait J."/>
            <person name="Robinson-Rechavi M."/>
            <person name="Echchiki A."/>
            <person name="Begum T."/>
            <person name="Montfort J."/>
            <person name="Schartl M."/>
            <person name="Bobe J."/>
            <person name="Guiguen Y."/>
        </authorList>
    </citation>
    <scope>NUCLEOTIDE SEQUENCE [LARGE SCALE GENOMIC DNA]</scope>
    <source>
        <strain evidence="2">M_S1</strain>
        <tissue evidence="2">Blood</tissue>
    </source>
</reference>
<gene>
    <name evidence="2" type="ORF">AMELA_G00174050</name>
</gene>
<sequence>MIRKKEGTFRFRYITAWTSVGAVDFRKAGDSNKLTRTPQSDRLSAVRDQEDLVFSSPCEIVLFYGADQRRHGSGGVSDAGGANSVLSP</sequence>
<dbReference type="Proteomes" id="UP000593565">
    <property type="component" value="Unassembled WGS sequence"/>
</dbReference>
<organism evidence="2 3">
    <name type="scientific">Ameiurus melas</name>
    <name type="common">Black bullhead</name>
    <name type="synonym">Silurus melas</name>
    <dbReference type="NCBI Taxonomy" id="219545"/>
    <lineage>
        <taxon>Eukaryota</taxon>
        <taxon>Metazoa</taxon>
        <taxon>Chordata</taxon>
        <taxon>Craniata</taxon>
        <taxon>Vertebrata</taxon>
        <taxon>Euteleostomi</taxon>
        <taxon>Actinopterygii</taxon>
        <taxon>Neopterygii</taxon>
        <taxon>Teleostei</taxon>
        <taxon>Ostariophysi</taxon>
        <taxon>Siluriformes</taxon>
        <taxon>Ictaluridae</taxon>
        <taxon>Ameiurus</taxon>
    </lineage>
</organism>
<keyword evidence="3" id="KW-1185">Reference proteome</keyword>
<comment type="caution">
    <text evidence="2">The sequence shown here is derived from an EMBL/GenBank/DDBJ whole genome shotgun (WGS) entry which is preliminary data.</text>
</comment>
<accession>A0A7J6ACV8</accession>
<proteinExistence type="predicted"/>
<name>A0A7J6ACV8_AMEME</name>
<evidence type="ECO:0000313" key="2">
    <source>
        <dbReference type="EMBL" id="KAF4080683.1"/>
    </source>
</evidence>
<protein>
    <submittedName>
        <fullName evidence="2">Uncharacterized protein</fullName>
    </submittedName>
</protein>
<evidence type="ECO:0000313" key="3">
    <source>
        <dbReference type="Proteomes" id="UP000593565"/>
    </source>
</evidence>
<evidence type="ECO:0000256" key="1">
    <source>
        <dbReference type="SAM" id="MobiDB-lite"/>
    </source>
</evidence>
<dbReference type="AlphaFoldDB" id="A0A7J6ACV8"/>
<feature type="region of interest" description="Disordered" evidence="1">
    <location>
        <begin position="69"/>
        <end position="88"/>
    </location>
</feature>
<dbReference type="EMBL" id="JAAGNN010000014">
    <property type="protein sequence ID" value="KAF4080683.1"/>
    <property type="molecule type" value="Genomic_DNA"/>
</dbReference>